<dbReference type="AlphaFoldDB" id="A0A2S9I9Y3"/>
<dbReference type="Proteomes" id="UP000239181">
    <property type="component" value="Unassembled WGS sequence"/>
</dbReference>
<dbReference type="Gene3D" id="3.60.21.10">
    <property type="match status" value="1"/>
</dbReference>
<feature type="domain" description="Calcineurin-like phosphoesterase" evidence="1">
    <location>
        <begin position="41"/>
        <end position="260"/>
    </location>
</feature>
<protein>
    <recommendedName>
        <fullName evidence="1">Calcineurin-like phosphoesterase domain-containing protein</fullName>
    </recommendedName>
</protein>
<dbReference type="RefSeq" id="WP_105593674.1">
    <property type="nucleotide sequence ID" value="NZ_PDET01000010.1"/>
</dbReference>
<keyword evidence="3" id="KW-1185">Reference proteome</keyword>
<sequence length="326" mass="36216">MSLKTLPNPLSQPQRLALGEAGILYQPPVLRSPNPADSTLRFGLIADPQYADADPDVENNLYYRHGLCKLSSAISALNDLSLDFVATLGDLVDRQWSSYSELLPRYDALHHPHVAVIGNHDAQVISEHLAAHTPPLGLPKSYYHFRLSGYRFLVIDGNDISLYCNAGNGDDLQQAREQLDELIAQQQPQAQRWNGAVGEKQLAWIEQNLQQAQALGETVIVFGHYPLAPLKKHILWNGEAVADLLCRYQVRAYFAGHDHRGGYYRRGNTDFITLKGMLDGPDNVPFAVAELNGNRLIITGFGGEISRILPLSHSEPLHEVDSESRL</sequence>
<dbReference type="PANTHER" id="PTHR16509">
    <property type="match status" value="1"/>
</dbReference>
<dbReference type="EMBL" id="PDET01000010">
    <property type="protein sequence ID" value="PRD14610.1"/>
    <property type="molecule type" value="Genomic_DNA"/>
</dbReference>
<dbReference type="GO" id="GO:0008663">
    <property type="term" value="F:2',3'-cyclic-nucleotide 2'-phosphodiesterase activity"/>
    <property type="evidence" value="ECO:0007669"/>
    <property type="project" value="TreeGrafter"/>
</dbReference>
<gene>
    <name evidence="2" type="ORF">CQW29_15705</name>
</gene>
<dbReference type="GO" id="GO:0030145">
    <property type="term" value="F:manganese ion binding"/>
    <property type="evidence" value="ECO:0007669"/>
    <property type="project" value="TreeGrafter"/>
</dbReference>
<evidence type="ECO:0000313" key="2">
    <source>
        <dbReference type="EMBL" id="PRD14610.1"/>
    </source>
</evidence>
<reference evidence="2 3" key="1">
    <citation type="submission" date="2017-10" db="EMBL/GenBank/DDBJ databases">
        <title>Draft genome of two endophytic bacteria isolated from 'guarana' Paullinia cupana (Mart.) Ducke.</title>
        <authorList>
            <person name="Siqueira K.A."/>
            <person name="Liotti R.G."/>
            <person name="Mendes T.A."/>
            <person name="Soares M.A."/>
        </authorList>
    </citation>
    <scope>NUCLEOTIDE SEQUENCE [LARGE SCALE GENOMIC DNA]</scope>
    <source>
        <strain evidence="2 3">342</strain>
    </source>
</reference>
<dbReference type="SUPFAM" id="SSF56300">
    <property type="entry name" value="Metallo-dependent phosphatases"/>
    <property type="match status" value="1"/>
</dbReference>
<organism evidence="2 3">
    <name type="scientific">Pantoea coffeiphila</name>
    <dbReference type="NCBI Taxonomy" id="1465635"/>
    <lineage>
        <taxon>Bacteria</taxon>
        <taxon>Pseudomonadati</taxon>
        <taxon>Pseudomonadota</taxon>
        <taxon>Gammaproteobacteria</taxon>
        <taxon>Enterobacterales</taxon>
        <taxon>Erwiniaceae</taxon>
        <taxon>Pantoea</taxon>
    </lineage>
</organism>
<dbReference type="OrthoDB" id="9791866at2"/>
<dbReference type="InterPro" id="IPR029052">
    <property type="entry name" value="Metallo-depent_PP-like"/>
</dbReference>
<dbReference type="PANTHER" id="PTHR16509:SF8">
    <property type="entry name" value="MANGANESE-DEPENDENT ADP-RIBOSE_CDP-ALCOHOL DIPHOSPHATASE"/>
    <property type="match status" value="1"/>
</dbReference>
<evidence type="ECO:0000259" key="1">
    <source>
        <dbReference type="Pfam" id="PF00149"/>
    </source>
</evidence>
<dbReference type="InterPro" id="IPR004843">
    <property type="entry name" value="Calcineurin-like_PHP"/>
</dbReference>
<comment type="caution">
    <text evidence="2">The sequence shown here is derived from an EMBL/GenBank/DDBJ whole genome shotgun (WGS) entry which is preliminary data.</text>
</comment>
<name>A0A2S9I9Y3_9GAMM</name>
<dbReference type="Pfam" id="PF00149">
    <property type="entry name" value="Metallophos"/>
    <property type="match status" value="1"/>
</dbReference>
<dbReference type="GO" id="GO:0047734">
    <property type="term" value="F:CDP-glycerol diphosphatase activity"/>
    <property type="evidence" value="ECO:0007669"/>
    <property type="project" value="TreeGrafter"/>
</dbReference>
<dbReference type="GO" id="GO:0047631">
    <property type="term" value="F:ADP-ribose diphosphatase activity"/>
    <property type="evidence" value="ECO:0007669"/>
    <property type="project" value="TreeGrafter"/>
</dbReference>
<proteinExistence type="predicted"/>
<accession>A0A2S9I9Y3</accession>
<evidence type="ECO:0000313" key="3">
    <source>
        <dbReference type="Proteomes" id="UP000239181"/>
    </source>
</evidence>